<dbReference type="AlphaFoldDB" id="A0A2P2NUT2"/>
<name>A0A2P2NUT2_RHIMU</name>
<accession>A0A2P2NUT2</accession>
<evidence type="ECO:0000313" key="1">
    <source>
        <dbReference type="EMBL" id="MBX46189.1"/>
    </source>
</evidence>
<dbReference type="EMBL" id="GGEC01065705">
    <property type="protein sequence ID" value="MBX46189.1"/>
    <property type="molecule type" value="Transcribed_RNA"/>
</dbReference>
<organism evidence="1">
    <name type="scientific">Rhizophora mucronata</name>
    <name type="common">Asiatic mangrove</name>
    <dbReference type="NCBI Taxonomy" id="61149"/>
    <lineage>
        <taxon>Eukaryota</taxon>
        <taxon>Viridiplantae</taxon>
        <taxon>Streptophyta</taxon>
        <taxon>Embryophyta</taxon>
        <taxon>Tracheophyta</taxon>
        <taxon>Spermatophyta</taxon>
        <taxon>Magnoliopsida</taxon>
        <taxon>eudicotyledons</taxon>
        <taxon>Gunneridae</taxon>
        <taxon>Pentapetalae</taxon>
        <taxon>rosids</taxon>
        <taxon>fabids</taxon>
        <taxon>Malpighiales</taxon>
        <taxon>Rhizophoraceae</taxon>
        <taxon>Rhizophora</taxon>
    </lineage>
</organism>
<sequence length="50" mass="5840">MAMHDKKFLYCPLSRGYSYLDYGNLLAINVLWQNILKLSQGFKLRTLTNS</sequence>
<reference evidence="1" key="1">
    <citation type="submission" date="2018-02" db="EMBL/GenBank/DDBJ databases">
        <title>Rhizophora mucronata_Transcriptome.</title>
        <authorList>
            <person name="Meera S.P."/>
            <person name="Sreeshan A."/>
            <person name="Augustine A."/>
        </authorList>
    </citation>
    <scope>NUCLEOTIDE SEQUENCE</scope>
    <source>
        <tissue evidence="1">Leaf</tissue>
    </source>
</reference>
<proteinExistence type="predicted"/>
<protein>
    <submittedName>
        <fullName evidence="1">Uncharacterized protein</fullName>
    </submittedName>
</protein>